<comment type="caution">
    <text evidence="2">The sequence shown here is derived from an EMBL/GenBank/DDBJ whole genome shotgun (WGS) entry which is preliminary data.</text>
</comment>
<gene>
    <name evidence="2" type="ORF">CK203_111647</name>
</gene>
<evidence type="ECO:0000313" key="2">
    <source>
        <dbReference type="EMBL" id="RVW20448.1"/>
    </source>
</evidence>
<proteinExistence type="predicted"/>
<accession>A0A438CB76</accession>
<evidence type="ECO:0008006" key="4">
    <source>
        <dbReference type="Google" id="ProtNLM"/>
    </source>
</evidence>
<evidence type="ECO:0000256" key="1">
    <source>
        <dbReference type="SAM" id="MobiDB-lite"/>
    </source>
</evidence>
<organism evidence="2 3">
    <name type="scientific">Vitis vinifera</name>
    <name type="common">Grape</name>
    <dbReference type="NCBI Taxonomy" id="29760"/>
    <lineage>
        <taxon>Eukaryota</taxon>
        <taxon>Viridiplantae</taxon>
        <taxon>Streptophyta</taxon>
        <taxon>Embryophyta</taxon>
        <taxon>Tracheophyta</taxon>
        <taxon>Spermatophyta</taxon>
        <taxon>Magnoliopsida</taxon>
        <taxon>eudicotyledons</taxon>
        <taxon>Gunneridae</taxon>
        <taxon>Pentapetalae</taxon>
        <taxon>rosids</taxon>
        <taxon>Vitales</taxon>
        <taxon>Vitaceae</taxon>
        <taxon>Viteae</taxon>
        <taxon>Vitis</taxon>
    </lineage>
</organism>
<dbReference type="AlphaFoldDB" id="A0A438CB76"/>
<dbReference type="EMBL" id="QGNW01002367">
    <property type="protein sequence ID" value="RVW20448.1"/>
    <property type="molecule type" value="Genomic_DNA"/>
</dbReference>
<sequence>MTKPYPKFKSRLQPPKLNCSNHIKLDGSNYALWSQVVRCTSPAKIKWVISTATIHHSHRQIHPFENGDAIATTYFNGSDTSQVYELRRHVTRLRQGSGSLEKFYTKLQGLWREIDFRLLNPMECAIDIYHYNNLLQEDHVYTFLDGFDDRLDNTRSDVLQMRPFSSIEQVYAHVHREALRKAIMSTSDPDNTIGMVLTTKWLKLSSANRNSVADSSHEKSTIASKSRTVPDGMKCSHCGNQPHKVRIVLKKMVILIGGNCGSNLVTSSYDVDRGAWLLDSEPHPHDFCSYRLYYDISTVTHQCCQC</sequence>
<reference evidence="2 3" key="1">
    <citation type="journal article" date="2018" name="PLoS Genet.">
        <title>Population sequencing reveals clonal diversity and ancestral inbreeding in the grapevine cultivar Chardonnay.</title>
        <authorList>
            <person name="Roach M.J."/>
            <person name="Johnson D.L."/>
            <person name="Bohlmann J."/>
            <person name="van Vuuren H.J."/>
            <person name="Jones S.J."/>
            <person name="Pretorius I.S."/>
            <person name="Schmidt S.A."/>
            <person name="Borneman A.R."/>
        </authorList>
    </citation>
    <scope>NUCLEOTIDE SEQUENCE [LARGE SCALE GENOMIC DNA]</scope>
    <source>
        <strain evidence="3">cv. Chardonnay</strain>
        <tissue evidence="2">Leaf</tissue>
    </source>
</reference>
<name>A0A438CB76_VITVI</name>
<dbReference type="PANTHER" id="PTHR34222:SF43">
    <property type="entry name" value="RETROTRANSPOSON GAG DOMAIN-CONTAINING PROTEIN"/>
    <property type="match status" value="1"/>
</dbReference>
<protein>
    <recommendedName>
        <fullName evidence="4">Retrotransposon Copia-like N-terminal domain-containing protein</fullName>
    </recommendedName>
</protein>
<dbReference type="Proteomes" id="UP000288805">
    <property type="component" value="Unassembled WGS sequence"/>
</dbReference>
<evidence type="ECO:0000313" key="3">
    <source>
        <dbReference type="Proteomes" id="UP000288805"/>
    </source>
</evidence>
<dbReference type="PANTHER" id="PTHR34222">
    <property type="entry name" value="GAG_PRE-INTEGRS DOMAIN-CONTAINING PROTEIN"/>
    <property type="match status" value="1"/>
</dbReference>
<feature type="region of interest" description="Disordered" evidence="1">
    <location>
        <begin position="212"/>
        <end position="233"/>
    </location>
</feature>